<dbReference type="Proteomes" id="UP000324646">
    <property type="component" value="Chromosome"/>
</dbReference>
<sequence length="38" mass="4446">MNSFDEKLFRVLVEKIRVVSLVEVEFVLKIGVVVREIL</sequence>
<evidence type="ECO:0000313" key="1">
    <source>
        <dbReference type="EMBL" id="QEK13582.1"/>
    </source>
</evidence>
<dbReference type="OrthoDB" id="9769353at2"/>
<organism evidence="1 2">
    <name type="scientific">Crassaminicella thermophila</name>
    <dbReference type="NCBI Taxonomy" id="2599308"/>
    <lineage>
        <taxon>Bacteria</taxon>
        <taxon>Bacillati</taxon>
        <taxon>Bacillota</taxon>
        <taxon>Clostridia</taxon>
        <taxon>Eubacteriales</taxon>
        <taxon>Clostridiaceae</taxon>
        <taxon>Crassaminicella</taxon>
    </lineage>
</organism>
<reference evidence="1 2" key="1">
    <citation type="submission" date="2019-07" db="EMBL/GenBank/DDBJ databases">
        <title>Complete genome of Crassaminicella thermophila SY095.</title>
        <authorList>
            <person name="Li X."/>
        </authorList>
    </citation>
    <scope>NUCLEOTIDE SEQUENCE [LARGE SCALE GENOMIC DNA]</scope>
    <source>
        <strain evidence="1 2">SY095</strain>
    </source>
</reference>
<dbReference type="KEGG" id="crs:FQB35_04125"/>
<proteinExistence type="predicted"/>
<dbReference type="EMBL" id="CP042243">
    <property type="protein sequence ID" value="QEK13582.1"/>
    <property type="molecule type" value="Genomic_DNA"/>
</dbReference>
<protein>
    <submittedName>
        <fullName evidence="1">Recombinase</fullName>
    </submittedName>
</protein>
<evidence type="ECO:0000313" key="2">
    <source>
        <dbReference type="Proteomes" id="UP000324646"/>
    </source>
</evidence>
<dbReference type="AlphaFoldDB" id="A0A5C0SHX0"/>
<name>A0A5C0SHX0_CRATE</name>
<keyword evidence="2" id="KW-1185">Reference proteome</keyword>
<accession>A0A5C0SHX0</accession>
<gene>
    <name evidence="1" type="ORF">FQB35_04125</name>
</gene>